<accession>A0A0L0HKD0</accession>
<organism evidence="1 2">
    <name type="scientific">Spizellomyces punctatus (strain DAOM BR117)</name>
    <dbReference type="NCBI Taxonomy" id="645134"/>
    <lineage>
        <taxon>Eukaryota</taxon>
        <taxon>Fungi</taxon>
        <taxon>Fungi incertae sedis</taxon>
        <taxon>Chytridiomycota</taxon>
        <taxon>Chytridiomycota incertae sedis</taxon>
        <taxon>Chytridiomycetes</taxon>
        <taxon>Spizellomycetales</taxon>
        <taxon>Spizellomycetaceae</taxon>
        <taxon>Spizellomyces</taxon>
    </lineage>
</organism>
<proteinExistence type="predicted"/>
<dbReference type="RefSeq" id="XP_016609955.1">
    <property type="nucleotide sequence ID" value="XM_016750714.1"/>
</dbReference>
<dbReference type="OrthoDB" id="10356648at2759"/>
<dbReference type="EMBL" id="KQ257453">
    <property type="protein sequence ID" value="KND01916.1"/>
    <property type="molecule type" value="Genomic_DNA"/>
</dbReference>
<dbReference type="Proteomes" id="UP000053201">
    <property type="component" value="Unassembled WGS sequence"/>
</dbReference>
<evidence type="ECO:0000313" key="1">
    <source>
        <dbReference type="EMBL" id="KND01916.1"/>
    </source>
</evidence>
<keyword evidence="2" id="KW-1185">Reference proteome</keyword>
<evidence type="ECO:0000313" key="2">
    <source>
        <dbReference type="Proteomes" id="UP000053201"/>
    </source>
</evidence>
<dbReference type="VEuPathDB" id="FungiDB:SPPG_02425"/>
<protein>
    <submittedName>
        <fullName evidence="1">Uncharacterized protein</fullName>
    </submittedName>
</protein>
<dbReference type="InParanoid" id="A0A0L0HKD0"/>
<reference evidence="1 2" key="1">
    <citation type="submission" date="2009-08" db="EMBL/GenBank/DDBJ databases">
        <title>The Genome Sequence of Spizellomyces punctatus strain DAOM BR117.</title>
        <authorList>
            <consortium name="The Broad Institute Genome Sequencing Platform"/>
            <person name="Russ C."/>
            <person name="Cuomo C."/>
            <person name="Shea T."/>
            <person name="Young S.K."/>
            <person name="Zeng Q."/>
            <person name="Koehrsen M."/>
            <person name="Haas B."/>
            <person name="Borodovsky M."/>
            <person name="Guigo R."/>
            <person name="Alvarado L."/>
            <person name="Berlin A."/>
            <person name="Bochicchio J."/>
            <person name="Borenstein D."/>
            <person name="Chapman S."/>
            <person name="Chen Z."/>
            <person name="Engels R."/>
            <person name="Freedman E."/>
            <person name="Gellesch M."/>
            <person name="Goldberg J."/>
            <person name="Griggs A."/>
            <person name="Gujja S."/>
            <person name="Heiman D."/>
            <person name="Hepburn T."/>
            <person name="Howarth C."/>
            <person name="Jen D."/>
            <person name="Larson L."/>
            <person name="Lewis B."/>
            <person name="Mehta T."/>
            <person name="Park D."/>
            <person name="Pearson M."/>
            <person name="Roberts A."/>
            <person name="Saif S."/>
            <person name="Shenoy N."/>
            <person name="Sisk P."/>
            <person name="Stolte C."/>
            <person name="Sykes S."/>
            <person name="Thomson T."/>
            <person name="Walk T."/>
            <person name="White J."/>
            <person name="Yandava C."/>
            <person name="Burger G."/>
            <person name="Gray M.W."/>
            <person name="Holland P.W.H."/>
            <person name="King N."/>
            <person name="Lang F.B.F."/>
            <person name="Roger A.J."/>
            <person name="Ruiz-Trillo I."/>
            <person name="Lander E."/>
            <person name="Nusbaum C."/>
        </authorList>
    </citation>
    <scope>NUCLEOTIDE SEQUENCE [LARGE SCALE GENOMIC DNA]</scope>
    <source>
        <strain evidence="1 2">DAOM BR117</strain>
    </source>
</reference>
<dbReference type="AlphaFoldDB" id="A0A0L0HKD0"/>
<name>A0A0L0HKD0_SPIPD</name>
<dbReference type="GeneID" id="27686011"/>
<sequence length="139" mass="15776">MCKRQKYTNRQLKTYERADGSQYYVDCGIRKTVRSNQRVVTKVAKTIGCCRGSDGRTGKLVVRAGQDKCHIISRKNGGSDHPNNLYACSSSVNRSRQHRFDHLNCRDVGKERCVKAIVASRVTGCKTTYAQLMRESRRS</sequence>
<gene>
    <name evidence="1" type="ORF">SPPG_02425</name>
</gene>